<accession>A0A5Y3IAV2</accession>
<evidence type="ECO:0000313" key="1">
    <source>
        <dbReference type="EMBL" id="ECH8333113.1"/>
    </source>
</evidence>
<proteinExistence type="predicted"/>
<organism evidence="1">
    <name type="scientific">Salmonella enterica I</name>
    <dbReference type="NCBI Taxonomy" id="59201"/>
    <lineage>
        <taxon>Bacteria</taxon>
        <taxon>Pseudomonadati</taxon>
        <taxon>Pseudomonadota</taxon>
        <taxon>Gammaproteobacteria</taxon>
        <taxon>Enterobacterales</taxon>
        <taxon>Enterobacteriaceae</taxon>
        <taxon>Salmonella</taxon>
    </lineage>
</organism>
<comment type="caution">
    <text evidence="1">The sequence shown here is derived from an EMBL/GenBank/DDBJ whole genome shotgun (WGS) entry which is preliminary data.</text>
</comment>
<sequence>MEFVLIIEYAVEKETKQIMHIDDVPNGAKCNCICKSCNDELIARNGGKLKKHHFAHRNLIENRACRMTQLHLAMQHYFLSLDVLTIPQMTFAYKNHTLKTPLIKTKILAATLEHRIGNYVSDVCLNTDTGLYIVEICVTHKCEPEKVRYFKNNKINSVELVFEYSEDIEIEEWHQRIKNNQVPNEWFYYSEIIKAIECYELAVEKEINERRSRRLKNTLNSISKIMKNKTVFLPSIHDSITYEESNEVFTESFCLYAKKNRAVDKLSLIQKNDDCFILRGDTLHKGKEFHIWIIYLLSDFDLNLMDKFDGSVIIRFYPQDTNKPQWRWLKYPSLEKEKSRLRSQFIKNCKENIHTKSLIIHMSNRLKNRSYEYLDMTDELFNRDYSTWNKWLINNNLFTPSMQRKWPKLPIMLKEMKESPSLWMFQRWSVLIISIMLNIIDNIPNGSSITVYNIFDEMSDILPLDPEFISLEAEAIANKKTIQLPHRHLIFRRNIIHETLKPLIDRGILLTTGDMIIKKTPLRELFLQPVE</sequence>
<evidence type="ECO:0008006" key="2">
    <source>
        <dbReference type="Google" id="ProtNLM"/>
    </source>
</evidence>
<dbReference type="EMBL" id="AAITFY010000016">
    <property type="protein sequence ID" value="ECH8333113.1"/>
    <property type="molecule type" value="Genomic_DNA"/>
</dbReference>
<protein>
    <recommendedName>
        <fullName evidence="2">Competence protein</fullName>
    </recommendedName>
</protein>
<dbReference type="AlphaFoldDB" id="A0A5Y3IAV2"/>
<name>A0A5Y3IAV2_SALET</name>
<gene>
    <name evidence="1" type="ORF">RU16_19085</name>
</gene>
<reference evidence="1" key="1">
    <citation type="submission" date="2018-08" db="EMBL/GenBank/DDBJ databases">
        <authorList>
            <consortium name="GenomeTrakr network: Whole genome sequencing for foodborne pathogen traceback"/>
        </authorList>
    </citation>
    <scope>NUCLEOTIDE SEQUENCE</scope>
    <source>
        <strain evidence="1">FDA00003824</strain>
    </source>
</reference>